<feature type="transmembrane region" description="Helical" evidence="1">
    <location>
        <begin position="51"/>
        <end position="75"/>
    </location>
</feature>
<reference evidence="2 3" key="1">
    <citation type="submission" date="2021-03" db="EMBL/GenBank/DDBJ databases">
        <title>Enterococcal diversity collection.</title>
        <authorList>
            <person name="Gilmore M.S."/>
            <person name="Schwartzman J."/>
            <person name="Van Tyne D."/>
            <person name="Martin M."/>
            <person name="Earl A.M."/>
            <person name="Manson A.L."/>
            <person name="Straub T."/>
            <person name="Salamzade R."/>
            <person name="Saavedra J."/>
            <person name="Lebreton F."/>
            <person name="Prichula J."/>
            <person name="Schaufler K."/>
            <person name="Gaca A."/>
            <person name="Sgardioli B."/>
            <person name="Wagenaar J."/>
            <person name="Strong T."/>
        </authorList>
    </citation>
    <scope>NUCLEOTIDE SEQUENCE [LARGE SCALE GENOMIC DNA]</scope>
    <source>
        <strain evidence="2 3">669A</strain>
    </source>
</reference>
<feature type="transmembrane region" description="Helical" evidence="1">
    <location>
        <begin position="6"/>
        <end position="25"/>
    </location>
</feature>
<organism evidence="2 3">
    <name type="scientific">Candidatus Enterococcus moelleringii</name>
    <dbReference type="NCBI Taxonomy" id="2815325"/>
    <lineage>
        <taxon>Bacteria</taxon>
        <taxon>Bacillati</taxon>
        <taxon>Bacillota</taxon>
        <taxon>Bacilli</taxon>
        <taxon>Lactobacillales</taxon>
        <taxon>Enterococcaceae</taxon>
        <taxon>Enterococcus</taxon>
    </lineage>
</organism>
<dbReference type="EMBL" id="JAFREM010000011">
    <property type="protein sequence ID" value="MBO1305856.1"/>
    <property type="molecule type" value="Genomic_DNA"/>
</dbReference>
<name>A0ABS3L8A5_9ENTE</name>
<accession>A0ABS3L8A5</accession>
<feature type="transmembrane region" description="Helical" evidence="1">
    <location>
        <begin position="87"/>
        <end position="108"/>
    </location>
</feature>
<sequence length="111" mass="12543">MTILFGIAIGLTVGCFVGIILGIILRNTKYKRDRAQNAQQLKKLLQQINPYINSVTFILLGIGLIWTVYYLILGIVDTTQTEFATNVSQLIVSVLTVFSIIVAFYQFIRER</sequence>
<evidence type="ECO:0008006" key="4">
    <source>
        <dbReference type="Google" id="ProtNLM"/>
    </source>
</evidence>
<evidence type="ECO:0000313" key="3">
    <source>
        <dbReference type="Proteomes" id="UP000664601"/>
    </source>
</evidence>
<protein>
    <recommendedName>
        <fullName evidence="4">Transporter</fullName>
    </recommendedName>
</protein>
<evidence type="ECO:0000313" key="2">
    <source>
        <dbReference type="EMBL" id="MBO1305856.1"/>
    </source>
</evidence>
<gene>
    <name evidence="2" type="ORF">JZO70_06780</name>
</gene>
<keyword evidence="1" id="KW-0812">Transmembrane</keyword>
<comment type="caution">
    <text evidence="2">The sequence shown here is derived from an EMBL/GenBank/DDBJ whole genome shotgun (WGS) entry which is preliminary data.</text>
</comment>
<keyword evidence="3" id="KW-1185">Reference proteome</keyword>
<evidence type="ECO:0000256" key="1">
    <source>
        <dbReference type="SAM" id="Phobius"/>
    </source>
</evidence>
<keyword evidence="1" id="KW-0472">Membrane</keyword>
<dbReference type="RefSeq" id="WP_207672783.1">
    <property type="nucleotide sequence ID" value="NZ_JAFREM010000011.1"/>
</dbReference>
<dbReference type="Proteomes" id="UP000664601">
    <property type="component" value="Unassembled WGS sequence"/>
</dbReference>
<proteinExistence type="predicted"/>
<keyword evidence="1" id="KW-1133">Transmembrane helix</keyword>